<reference evidence="1" key="1">
    <citation type="submission" date="2023-05" db="EMBL/GenBank/DDBJ databases">
        <authorList>
            <person name="Stuckert A."/>
        </authorList>
    </citation>
    <scope>NUCLEOTIDE SEQUENCE</scope>
</reference>
<keyword evidence="2" id="KW-1185">Reference proteome</keyword>
<dbReference type="Proteomes" id="UP001162483">
    <property type="component" value="Unassembled WGS sequence"/>
</dbReference>
<gene>
    <name evidence="1" type="ORF">SPARVUS_LOCUS15219621</name>
</gene>
<evidence type="ECO:0000313" key="1">
    <source>
        <dbReference type="EMBL" id="CAI9615386.1"/>
    </source>
</evidence>
<proteinExistence type="predicted"/>
<protein>
    <submittedName>
        <fullName evidence="1">Uncharacterized protein</fullName>
    </submittedName>
</protein>
<accession>A0ABN9H0Y6</accession>
<dbReference type="EMBL" id="CATNWA010019859">
    <property type="protein sequence ID" value="CAI9615386.1"/>
    <property type="molecule type" value="Genomic_DNA"/>
</dbReference>
<evidence type="ECO:0000313" key="2">
    <source>
        <dbReference type="Proteomes" id="UP001162483"/>
    </source>
</evidence>
<organism evidence="1 2">
    <name type="scientific">Staurois parvus</name>
    <dbReference type="NCBI Taxonomy" id="386267"/>
    <lineage>
        <taxon>Eukaryota</taxon>
        <taxon>Metazoa</taxon>
        <taxon>Chordata</taxon>
        <taxon>Craniata</taxon>
        <taxon>Vertebrata</taxon>
        <taxon>Euteleostomi</taxon>
        <taxon>Amphibia</taxon>
        <taxon>Batrachia</taxon>
        <taxon>Anura</taxon>
        <taxon>Neobatrachia</taxon>
        <taxon>Ranoidea</taxon>
        <taxon>Ranidae</taxon>
        <taxon>Staurois</taxon>
    </lineage>
</organism>
<name>A0ABN9H0Y6_9NEOB</name>
<sequence>MEPNSPKKIHLQFHYFKVSWIQKHQNRSEKEGPRQPHWL</sequence>
<comment type="caution">
    <text evidence="1">The sequence shown here is derived from an EMBL/GenBank/DDBJ whole genome shotgun (WGS) entry which is preliminary data.</text>
</comment>